<dbReference type="Gene3D" id="1.10.10.60">
    <property type="entry name" value="Homeodomain-like"/>
    <property type="match status" value="1"/>
</dbReference>
<dbReference type="GO" id="GO:0016987">
    <property type="term" value="F:sigma factor activity"/>
    <property type="evidence" value="ECO:0007669"/>
    <property type="project" value="UniProtKB-KW"/>
</dbReference>
<evidence type="ECO:0000256" key="8">
    <source>
        <dbReference type="ARBA" id="ARBA00023163"/>
    </source>
</evidence>
<dbReference type="PROSITE" id="PS50044">
    <property type="entry name" value="SIGMA54_3"/>
    <property type="match status" value="1"/>
</dbReference>
<dbReference type="GO" id="GO:0001216">
    <property type="term" value="F:DNA-binding transcription activator activity"/>
    <property type="evidence" value="ECO:0007669"/>
    <property type="project" value="InterPro"/>
</dbReference>
<feature type="compositionally biased region" description="Basic and acidic residues" evidence="9">
    <location>
        <begin position="58"/>
        <end position="73"/>
    </location>
</feature>
<dbReference type="AlphaFoldDB" id="F9DT95"/>
<dbReference type="HOGENOM" id="CLU_020569_1_0_9"/>
<evidence type="ECO:0000256" key="9">
    <source>
        <dbReference type="SAM" id="MobiDB-lite"/>
    </source>
</evidence>
<dbReference type="GO" id="GO:0000428">
    <property type="term" value="C:DNA-directed RNA polymerase complex"/>
    <property type="evidence" value="ECO:0007669"/>
    <property type="project" value="UniProtKB-KW"/>
</dbReference>
<feature type="domain" description="RNA polymerase sigma factor 54 DNA-binding" evidence="10">
    <location>
        <begin position="277"/>
        <end position="435"/>
    </location>
</feature>
<dbReference type="GO" id="GO:0003899">
    <property type="term" value="F:DNA-directed RNA polymerase activity"/>
    <property type="evidence" value="ECO:0007669"/>
    <property type="project" value="UniProtKB-EC"/>
</dbReference>
<proteinExistence type="inferred from homology"/>
<keyword evidence="4 12" id="KW-0548">Nucleotidyltransferase</keyword>
<evidence type="ECO:0000256" key="7">
    <source>
        <dbReference type="ARBA" id="ARBA00023125"/>
    </source>
</evidence>
<evidence type="ECO:0000256" key="5">
    <source>
        <dbReference type="ARBA" id="ARBA00023015"/>
    </source>
</evidence>
<evidence type="ECO:0000256" key="4">
    <source>
        <dbReference type="ARBA" id="ARBA00022695"/>
    </source>
</evidence>
<dbReference type="InterPro" id="IPR007046">
    <property type="entry name" value="RNA_pol_sigma_54_core-bd"/>
</dbReference>
<dbReference type="eggNOG" id="COG1508">
    <property type="taxonomic scope" value="Bacteria"/>
</dbReference>
<dbReference type="EC" id="2.7.7.6" evidence="12"/>
<keyword evidence="3 12" id="KW-0808">Transferase</keyword>
<protein>
    <submittedName>
        <fullName evidence="12">DNA-directed RNA polymerase sigma subunit SigL</fullName>
        <ecNumber evidence="12">2.7.7.6</ecNumber>
    </submittedName>
</protein>
<evidence type="ECO:0000259" key="11">
    <source>
        <dbReference type="Pfam" id="PF04963"/>
    </source>
</evidence>
<sequence>MWINLKEEWVMEMVLQQKQDLHLRMTTELRQAIELLQLSTYDLEQYIREQELENPLIELKESDRNESFQERISTKSSGNGAEQQDWVKQQEESKRDQLIKQVNVSFPDSETRQLLKAIIHNLDDNGYLSTDMQFMDPSRIELGIELLQQIGPPGIGARNLQECLLLQVRRSDTYPELVETFIGDHLTLIAERKWEKIAKSMGISLLQVNELHDYVLTLNPRPCPELSLVTTEFMIPDIVVEETEGKLSFHLNDRGLPKIGLQREYVSSLQGKSELSSYLSEYHKKAQWLLSSIEQRRHTIIRIVTEMLKKQESFFKEGFAALQPMTLKDIADSIEMHESTVSRAVSNKVMQTPVGSFEMRSLFTSKLSGQDGDSISQSAVKSLLQALIAKEDKRKPLSDQKIADYFIKERGITVSRRTISKYREELQIPSSSKRKGIL</sequence>
<evidence type="ECO:0000313" key="13">
    <source>
        <dbReference type="Proteomes" id="UP000005316"/>
    </source>
</evidence>
<accession>F9DT95</accession>
<dbReference type="EMBL" id="AFPZ01000065">
    <property type="protein sequence ID" value="EGQ25941.1"/>
    <property type="molecule type" value="Genomic_DNA"/>
</dbReference>
<dbReference type="Pfam" id="PF04552">
    <property type="entry name" value="Sigma54_DBD"/>
    <property type="match status" value="1"/>
</dbReference>
<evidence type="ECO:0000256" key="6">
    <source>
        <dbReference type="ARBA" id="ARBA00023082"/>
    </source>
</evidence>
<feature type="region of interest" description="Disordered" evidence="9">
    <location>
        <begin position="58"/>
        <end position="92"/>
    </location>
</feature>
<dbReference type="STRING" id="759851.SAMN04244570_3610"/>
<evidence type="ECO:0000313" key="12">
    <source>
        <dbReference type="EMBL" id="EGQ25941.1"/>
    </source>
</evidence>
<feature type="domain" description="RNA polymerase sigma factor 54 core-binding" evidence="11">
    <location>
        <begin position="88"/>
        <end position="265"/>
    </location>
</feature>
<comment type="similarity">
    <text evidence="1">Belongs to the sigma-54 factor family.</text>
</comment>
<evidence type="ECO:0000256" key="2">
    <source>
        <dbReference type="ARBA" id="ARBA00022478"/>
    </source>
</evidence>
<dbReference type="PANTHER" id="PTHR32248:SF4">
    <property type="entry name" value="RNA POLYMERASE SIGMA-54 FACTOR"/>
    <property type="match status" value="1"/>
</dbReference>
<reference evidence="12 13" key="1">
    <citation type="submission" date="2011-04" db="EMBL/GenBank/DDBJ databases">
        <authorList>
            <person name="Muzny D."/>
            <person name="Qin X."/>
            <person name="Deng J."/>
            <person name="Jiang H."/>
            <person name="Liu Y."/>
            <person name="Qu J."/>
            <person name="Song X.-Z."/>
            <person name="Zhang L."/>
            <person name="Thornton R."/>
            <person name="Coyle M."/>
            <person name="Francisco L."/>
            <person name="Jackson L."/>
            <person name="Javaid M."/>
            <person name="Korchina V."/>
            <person name="Kovar C."/>
            <person name="Mata R."/>
            <person name="Mathew T."/>
            <person name="Ngo R."/>
            <person name="Nguyen L."/>
            <person name="Nguyen N."/>
            <person name="Okwuonu G."/>
            <person name="Ongeri F."/>
            <person name="Pham C."/>
            <person name="Simmons D."/>
            <person name="Wilczek-Boney K."/>
            <person name="Hale W."/>
            <person name="Jakkamsetti A."/>
            <person name="Pham P."/>
            <person name="Ruth R."/>
            <person name="San Lucas F."/>
            <person name="Warren J."/>
            <person name="Zhang J."/>
            <person name="Zhao Z."/>
            <person name="Zhou C."/>
            <person name="Zhu D."/>
            <person name="Lee S."/>
            <person name="Bess C."/>
            <person name="Blankenburg K."/>
            <person name="Forbes L."/>
            <person name="Fu Q."/>
            <person name="Gubbala S."/>
            <person name="Hirani K."/>
            <person name="Jayaseelan J.C."/>
            <person name="Lara F."/>
            <person name="Munidasa M."/>
            <person name="Palculict T."/>
            <person name="Patil S."/>
            <person name="Pu L.-L."/>
            <person name="Saada N."/>
            <person name="Tang L."/>
            <person name="Weissenberger G."/>
            <person name="Zhu Y."/>
            <person name="Hemphill L."/>
            <person name="Shang Y."/>
            <person name="Youmans B."/>
            <person name="Ayvaz T."/>
            <person name="Ross M."/>
            <person name="Santibanez J."/>
            <person name="Aqrawi P."/>
            <person name="Gross S."/>
            <person name="Joshi V."/>
            <person name="Fowler G."/>
            <person name="Nazareth L."/>
            <person name="Reid J."/>
            <person name="Worley K."/>
            <person name="Petrosino J."/>
            <person name="Highlander S."/>
            <person name="Gibbs R."/>
        </authorList>
    </citation>
    <scope>NUCLEOTIDE SEQUENCE [LARGE SCALE GENOMIC DNA]</scope>
    <source>
        <strain evidence="12 13">2681</strain>
    </source>
</reference>
<dbReference type="InterPro" id="IPR000394">
    <property type="entry name" value="RNA_pol_sigma_54"/>
</dbReference>
<keyword evidence="2 12" id="KW-0240">DNA-directed RNA polymerase</keyword>
<keyword evidence="7" id="KW-0238">DNA-binding</keyword>
<name>F9DT95_9BACL</name>
<keyword evidence="8" id="KW-0804">Transcription</keyword>
<dbReference type="InterPro" id="IPR007634">
    <property type="entry name" value="RNA_pol_sigma_54_DNA-bd"/>
</dbReference>
<dbReference type="InterPro" id="IPR038709">
    <property type="entry name" value="RpoN_core-bd_sf"/>
</dbReference>
<dbReference type="PROSITE" id="PS00717">
    <property type="entry name" value="SIGMA54_1"/>
    <property type="match status" value="1"/>
</dbReference>
<dbReference type="PIRSF" id="PIRSF000774">
    <property type="entry name" value="RpoN"/>
    <property type="match status" value="1"/>
</dbReference>
<dbReference type="PRINTS" id="PR00045">
    <property type="entry name" value="SIGMA54FCT"/>
</dbReference>
<organism evidence="12 13">
    <name type="scientific">Sporosarcina newyorkensis 2681</name>
    <dbReference type="NCBI Taxonomy" id="1027292"/>
    <lineage>
        <taxon>Bacteria</taxon>
        <taxon>Bacillati</taxon>
        <taxon>Bacillota</taxon>
        <taxon>Bacilli</taxon>
        <taxon>Bacillales</taxon>
        <taxon>Caryophanaceae</taxon>
        <taxon>Sporosarcina</taxon>
    </lineage>
</organism>
<dbReference type="NCBIfam" id="TIGR02395">
    <property type="entry name" value="rpoN_sigma"/>
    <property type="match status" value="1"/>
</dbReference>
<dbReference type="Proteomes" id="UP000005316">
    <property type="component" value="Unassembled WGS sequence"/>
</dbReference>
<dbReference type="Gene3D" id="1.10.10.1330">
    <property type="entry name" value="RNA polymerase sigma-54 factor, core-binding domain"/>
    <property type="match status" value="1"/>
</dbReference>
<keyword evidence="5" id="KW-0805">Transcription regulation</keyword>
<dbReference type="Pfam" id="PF04963">
    <property type="entry name" value="Sigma54_CBD"/>
    <property type="match status" value="1"/>
</dbReference>
<evidence type="ECO:0000256" key="1">
    <source>
        <dbReference type="ARBA" id="ARBA00008798"/>
    </source>
</evidence>
<dbReference type="GO" id="GO:0006352">
    <property type="term" value="P:DNA-templated transcription initiation"/>
    <property type="evidence" value="ECO:0007669"/>
    <property type="project" value="InterPro"/>
</dbReference>
<dbReference type="Pfam" id="PF00309">
    <property type="entry name" value="Sigma54_AID"/>
    <property type="match status" value="1"/>
</dbReference>
<evidence type="ECO:0000259" key="10">
    <source>
        <dbReference type="Pfam" id="PF04552"/>
    </source>
</evidence>
<keyword evidence="6" id="KW-0731">Sigma factor</keyword>
<comment type="caution">
    <text evidence="12">The sequence shown here is derived from an EMBL/GenBank/DDBJ whole genome shotgun (WGS) entry which is preliminary data.</text>
</comment>
<dbReference type="PANTHER" id="PTHR32248">
    <property type="entry name" value="RNA POLYMERASE SIGMA-54 FACTOR"/>
    <property type="match status" value="1"/>
</dbReference>
<dbReference type="GO" id="GO:0003677">
    <property type="term" value="F:DNA binding"/>
    <property type="evidence" value="ECO:0007669"/>
    <property type="project" value="UniProtKB-KW"/>
</dbReference>
<gene>
    <name evidence="12" type="primary">sigL</name>
    <name evidence="12" type="ORF">HMPREF9372_2026</name>
</gene>
<evidence type="ECO:0000256" key="3">
    <source>
        <dbReference type="ARBA" id="ARBA00022679"/>
    </source>
</evidence>